<dbReference type="Pfam" id="PF17766">
    <property type="entry name" value="fn3_6"/>
    <property type="match status" value="1"/>
</dbReference>
<evidence type="ECO:0000259" key="7">
    <source>
        <dbReference type="Pfam" id="PF00082"/>
    </source>
</evidence>
<gene>
    <name evidence="9" type="ORF">CEPIT_LOCUS38773</name>
</gene>
<evidence type="ECO:0000313" key="9">
    <source>
        <dbReference type="EMBL" id="CAH9140980.1"/>
    </source>
</evidence>
<evidence type="ECO:0000256" key="5">
    <source>
        <dbReference type="ARBA" id="ARBA00022825"/>
    </source>
</evidence>
<dbReference type="Pfam" id="PF00082">
    <property type="entry name" value="Peptidase_S8"/>
    <property type="match status" value="1"/>
</dbReference>
<keyword evidence="2" id="KW-0645">Protease</keyword>
<dbReference type="Proteomes" id="UP001152523">
    <property type="component" value="Unassembled WGS sequence"/>
</dbReference>
<evidence type="ECO:0000313" key="10">
    <source>
        <dbReference type="Proteomes" id="UP001152523"/>
    </source>
</evidence>
<dbReference type="EMBL" id="CAMAPF010001027">
    <property type="protein sequence ID" value="CAH9140980.1"/>
    <property type="molecule type" value="Genomic_DNA"/>
</dbReference>
<dbReference type="Gene3D" id="3.50.30.30">
    <property type="match status" value="1"/>
</dbReference>
<dbReference type="InterPro" id="IPR023828">
    <property type="entry name" value="Peptidase_S8_Ser-AS"/>
</dbReference>
<accession>A0AAV0FZA9</accession>
<dbReference type="SUPFAM" id="SSF52743">
    <property type="entry name" value="Subtilisin-like"/>
    <property type="match status" value="1"/>
</dbReference>
<dbReference type="InterPro" id="IPR045051">
    <property type="entry name" value="SBT"/>
</dbReference>
<name>A0AAV0FZA9_9ASTE</name>
<evidence type="ECO:0000256" key="6">
    <source>
        <dbReference type="PROSITE-ProRule" id="PRU01240"/>
    </source>
</evidence>
<protein>
    <submittedName>
        <fullName evidence="9">Uncharacterized protein</fullName>
    </submittedName>
</protein>
<comment type="caution">
    <text evidence="6">Lacks conserved residue(s) required for the propagation of feature annotation.</text>
</comment>
<dbReference type="AlphaFoldDB" id="A0AAV0FZA9"/>
<dbReference type="Gene3D" id="3.40.50.200">
    <property type="entry name" value="Peptidase S8/S53 domain"/>
    <property type="match status" value="1"/>
</dbReference>
<comment type="caution">
    <text evidence="9">The sequence shown here is derived from an EMBL/GenBank/DDBJ whole genome shotgun (WGS) entry which is preliminary data.</text>
</comment>
<evidence type="ECO:0000259" key="8">
    <source>
        <dbReference type="Pfam" id="PF17766"/>
    </source>
</evidence>
<dbReference type="Gene3D" id="2.60.40.2310">
    <property type="match status" value="1"/>
</dbReference>
<dbReference type="GO" id="GO:0004252">
    <property type="term" value="F:serine-type endopeptidase activity"/>
    <property type="evidence" value="ECO:0007669"/>
    <property type="project" value="InterPro"/>
</dbReference>
<dbReference type="GO" id="GO:0006508">
    <property type="term" value="P:proteolysis"/>
    <property type="evidence" value="ECO:0007669"/>
    <property type="project" value="UniProtKB-KW"/>
</dbReference>
<evidence type="ECO:0000256" key="4">
    <source>
        <dbReference type="ARBA" id="ARBA00022801"/>
    </source>
</evidence>
<keyword evidence="3" id="KW-0732">Signal</keyword>
<feature type="domain" description="Subtilisin-like protease fibronectin type-III" evidence="8">
    <location>
        <begin position="319"/>
        <end position="411"/>
    </location>
</feature>
<dbReference type="PROSITE" id="PS51892">
    <property type="entry name" value="SUBTILASE"/>
    <property type="match status" value="1"/>
</dbReference>
<dbReference type="InterPro" id="IPR041469">
    <property type="entry name" value="Subtilisin-like_FN3"/>
</dbReference>
<keyword evidence="10" id="KW-1185">Reference proteome</keyword>
<dbReference type="CDD" id="cd02120">
    <property type="entry name" value="PA_subtilisin_like"/>
    <property type="match status" value="1"/>
</dbReference>
<evidence type="ECO:0000256" key="2">
    <source>
        <dbReference type="ARBA" id="ARBA00022670"/>
    </source>
</evidence>
<dbReference type="InterPro" id="IPR000209">
    <property type="entry name" value="Peptidase_S8/S53_dom"/>
</dbReference>
<reference evidence="9" key="1">
    <citation type="submission" date="2022-07" db="EMBL/GenBank/DDBJ databases">
        <authorList>
            <person name="Macas J."/>
            <person name="Novak P."/>
            <person name="Neumann P."/>
        </authorList>
    </citation>
    <scope>NUCLEOTIDE SEQUENCE</scope>
</reference>
<dbReference type="PROSITE" id="PS00138">
    <property type="entry name" value="SUBTILASE_SER"/>
    <property type="match status" value="1"/>
</dbReference>
<sequence>MVAANDVVLDSSVAKYNPSDCQKPELLNKNLVQGNILLCGYSFNFVVGTSSIKAVAETVRSLGAVGFVLAVENSTPGTNYYPVPIRVPGIVITNKKDSMELINYYNMSTSRDWTGRVKSFKGTGSIGDGLKPILQSAAPQVALFSARGPNIKDFSFRDADLLKPDILAPGSLIWAAWAINGTDEANYVGEGFAMISGTSMAAPHIAGIAALVKQKHPHWSPAAIKSALMTTSSTIDRAERPLQAQEYSASETMTLVHATPFDYGSGHVNPRAALDPGLVFDAGYEDYLGFLCTVPGIDPLEIKNFTHSACNYTLGHPSNLNMPSITTSNLVGTRTVSRSVTNVAEEETYVITARMAPDVAIETNPPAMTLRHGATRKFTVTLTPRSITGRYSFGEVTLKGSRGHIVRIPVVALGCHAAKLR</sequence>
<evidence type="ECO:0000256" key="3">
    <source>
        <dbReference type="ARBA" id="ARBA00022729"/>
    </source>
</evidence>
<proteinExistence type="inferred from homology"/>
<feature type="domain" description="Peptidase S8/S53" evidence="7">
    <location>
        <begin position="98"/>
        <end position="238"/>
    </location>
</feature>
<keyword evidence="5" id="KW-0720">Serine protease</keyword>
<keyword evidence="4" id="KW-0378">Hydrolase</keyword>
<dbReference type="PANTHER" id="PTHR10795">
    <property type="entry name" value="PROPROTEIN CONVERTASE SUBTILISIN/KEXIN"/>
    <property type="match status" value="1"/>
</dbReference>
<comment type="similarity">
    <text evidence="1 6">Belongs to the peptidase S8 family.</text>
</comment>
<organism evidence="9 10">
    <name type="scientific">Cuscuta epithymum</name>
    <dbReference type="NCBI Taxonomy" id="186058"/>
    <lineage>
        <taxon>Eukaryota</taxon>
        <taxon>Viridiplantae</taxon>
        <taxon>Streptophyta</taxon>
        <taxon>Embryophyta</taxon>
        <taxon>Tracheophyta</taxon>
        <taxon>Spermatophyta</taxon>
        <taxon>Magnoliopsida</taxon>
        <taxon>eudicotyledons</taxon>
        <taxon>Gunneridae</taxon>
        <taxon>Pentapetalae</taxon>
        <taxon>asterids</taxon>
        <taxon>lamiids</taxon>
        <taxon>Solanales</taxon>
        <taxon>Convolvulaceae</taxon>
        <taxon>Cuscuteae</taxon>
        <taxon>Cuscuta</taxon>
        <taxon>Cuscuta subgen. Cuscuta</taxon>
    </lineage>
</organism>
<evidence type="ECO:0000256" key="1">
    <source>
        <dbReference type="ARBA" id="ARBA00011073"/>
    </source>
</evidence>
<dbReference type="InterPro" id="IPR036852">
    <property type="entry name" value="Peptidase_S8/S53_dom_sf"/>
</dbReference>